<dbReference type="EMBL" id="FCNZ02000030">
    <property type="protein sequence ID" value="SAL76576.1"/>
    <property type="molecule type" value="Genomic_DNA"/>
</dbReference>
<dbReference type="Gene3D" id="3.90.550.10">
    <property type="entry name" value="Spore Coat Polysaccharide Biosynthesis Protein SpsA, Chain A"/>
    <property type="match status" value="1"/>
</dbReference>
<keyword evidence="2" id="KW-1185">Reference proteome</keyword>
<dbReference type="RefSeq" id="WP_087633189.1">
    <property type="nucleotide sequence ID" value="NZ_FCNZ02000030.1"/>
</dbReference>
<evidence type="ECO:0000313" key="1">
    <source>
        <dbReference type="EMBL" id="SAL76576.1"/>
    </source>
</evidence>
<accession>A0A158K624</accession>
<sequence length="517" mass="57290">MIRYAFITVTDWNFFPGTLATVSSVLEFHAQTTVYVINNEPRRVSESQADCLSNDPRIRLIDSSAFARDGRHIDAWELKAYCMCDLAERGDFDVLIGIDSDCVLCSDVDREIRMCAESGGFVGGADGDGAHYNDTYAAYGIDTPAHNARYMSTSLFFCAVNPANTAIVRRWAECCAAAVFNGLGPYPGHGDQGVLNAVLYAANRSASVHLLDNALWSQHGIYWQSTIDFKHGAFINHAAGRQRQRAFHCGGSDKFWAIEHRDHVFGAHAGQVYPYVWFLAMLWFGRCRNWSVDPFQYLPPAAHHLADDLVHALPMILQVYPVARQRWDALTDRMIDRLLNGIPRAMSLGEGSMNETIELVASFPGVRRYVELGSYEGGSVLALGLRFANRDIHFYSVESFAGSLDGTMDGHRLPSRSAYLTNLSRFPSLRVQYVPGDSASAAALFADGSVDMLFIDASHETDAVLRDIDAWRAKLNPDGIIAGDDYGWPSVARAVAQRFREICVSPSGCVWWTRASP</sequence>
<dbReference type="STRING" id="326475.AWB66_05438"/>
<name>A0A158K624_9BURK</name>
<comment type="caution">
    <text evidence="1">The sequence shown here is derived from an EMBL/GenBank/DDBJ whole genome shotgun (WGS) entry which is preliminary data.</text>
</comment>
<evidence type="ECO:0008006" key="3">
    <source>
        <dbReference type="Google" id="ProtNLM"/>
    </source>
</evidence>
<reference evidence="1" key="1">
    <citation type="submission" date="2016-01" db="EMBL/GenBank/DDBJ databases">
        <authorList>
            <person name="Peeters Charlotte."/>
        </authorList>
    </citation>
    <scope>NUCLEOTIDE SEQUENCE</scope>
    <source>
        <strain evidence="1">LMG 22936</strain>
    </source>
</reference>
<dbReference type="Proteomes" id="UP000054717">
    <property type="component" value="Unassembled WGS sequence"/>
</dbReference>
<dbReference type="AlphaFoldDB" id="A0A158K624"/>
<protein>
    <recommendedName>
        <fullName evidence="3">Class I SAM-dependent methyltransferase</fullName>
    </recommendedName>
</protein>
<dbReference type="SUPFAM" id="SSF53448">
    <property type="entry name" value="Nucleotide-diphospho-sugar transferases"/>
    <property type="match status" value="1"/>
</dbReference>
<dbReference type="Pfam" id="PF13578">
    <property type="entry name" value="Methyltransf_24"/>
    <property type="match status" value="1"/>
</dbReference>
<dbReference type="InterPro" id="IPR029063">
    <property type="entry name" value="SAM-dependent_MTases_sf"/>
</dbReference>
<evidence type="ECO:0000313" key="2">
    <source>
        <dbReference type="Proteomes" id="UP000054717"/>
    </source>
</evidence>
<dbReference type="SUPFAM" id="SSF53335">
    <property type="entry name" value="S-adenosyl-L-methionine-dependent methyltransferases"/>
    <property type="match status" value="1"/>
</dbReference>
<dbReference type="Gene3D" id="3.40.50.150">
    <property type="entry name" value="Vaccinia Virus protein VP39"/>
    <property type="match status" value="1"/>
</dbReference>
<dbReference type="InterPro" id="IPR029044">
    <property type="entry name" value="Nucleotide-diphossugar_trans"/>
</dbReference>
<proteinExistence type="predicted"/>
<gene>
    <name evidence="1" type="ORF">AWB66_05438</name>
</gene>
<organism evidence="1 2">
    <name type="scientific">Caballeronia telluris</name>
    <dbReference type="NCBI Taxonomy" id="326475"/>
    <lineage>
        <taxon>Bacteria</taxon>
        <taxon>Pseudomonadati</taxon>
        <taxon>Pseudomonadota</taxon>
        <taxon>Betaproteobacteria</taxon>
        <taxon>Burkholderiales</taxon>
        <taxon>Burkholderiaceae</taxon>
        <taxon>Caballeronia</taxon>
    </lineage>
</organism>